<dbReference type="EMBL" id="CP014521">
    <property type="protein sequence ID" value="APR65424.1"/>
    <property type="molecule type" value="Genomic_DNA"/>
</dbReference>
<name>A0ABM6FVI9_BORAN</name>
<protein>
    <submittedName>
        <fullName evidence="3">PF-49-type plasmid partition protein</fullName>
    </submittedName>
</protein>
<evidence type="ECO:0000259" key="2">
    <source>
        <dbReference type="Pfam" id="PF01672"/>
    </source>
</evidence>
<dbReference type="InterPro" id="IPR058550">
    <property type="entry name" value="Plasmid_parti_N"/>
</dbReference>
<dbReference type="Pfam" id="PF01672">
    <property type="entry name" value="Plasmid_parti_N"/>
    <property type="match status" value="1"/>
</dbReference>
<organism evidence="3 4">
    <name type="scientific">Borrelia anserina Es</name>
    <dbReference type="NCBI Taxonomy" id="1365188"/>
    <lineage>
        <taxon>Bacteria</taxon>
        <taxon>Pseudomonadati</taxon>
        <taxon>Spirochaetota</taxon>
        <taxon>Spirochaetia</taxon>
        <taxon>Spirochaetales</taxon>
        <taxon>Borreliaceae</taxon>
        <taxon>Borrelia</taxon>
    </lineage>
</organism>
<gene>
    <name evidence="3" type="ORF">N187_D07</name>
</gene>
<evidence type="ECO:0000256" key="1">
    <source>
        <dbReference type="SAM" id="Coils"/>
    </source>
</evidence>
<reference evidence="3" key="1">
    <citation type="submission" date="2016-02" db="EMBL/GenBank/DDBJ databases">
        <title>Genome of the avian spirochetosis agent Borrelia anserina Es.</title>
        <authorList>
            <person name="Elbir H."/>
            <person name="Sitlani P."/>
            <person name="Bergstroem S."/>
            <person name="Barbour A.G."/>
        </authorList>
    </citation>
    <scope>NUCLEOTIDE SEQUENCE [LARGE SCALE GENOMIC DNA]</scope>
    <source>
        <strain evidence="3">Es</strain>
        <plasmid evidence="3">cp5</plasmid>
    </source>
</reference>
<dbReference type="RefSeq" id="WP_075550369.1">
    <property type="nucleotide sequence ID" value="NZ_CP014521.1"/>
</dbReference>
<evidence type="ECO:0000313" key="3">
    <source>
        <dbReference type="EMBL" id="APR65424.1"/>
    </source>
</evidence>
<evidence type="ECO:0000313" key="4">
    <source>
        <dbReference type="Proteomes" id="UP000185502"/>
    </source>
</evidence>
<accession>A0ABM6FVI9</accession>
<keyword evidence="4" id="KW-1185">Reference proteome</keyword>
<feature type="coiled-coil region" evidence="1">
    <location>
        <begin position="25"/>
        <end position="64"/>
    </location>
</feature>
<keyword evidence="1" id="KW-0175">Coiled coil</keyword>
<dbReference type="NCBIfam" id="NF033725">
    <property type="entry name" value="borfam_49"/>
    <property type="match status" value="1"/>
</dbReference>
<dbReference type="Proteomes" id="UP000185502">
    <property type="component" value="Plasmid cp5"/>
</dbReference>
<keyword evidence="3" id="KW-0614">Plasmid</keyword>
<geneLocation type="plasmid" evidence="3 4">
    <name>cp5</name>
</geneLocation>
<dbReference type="InterPro" id="IPR002596">
    <property type="entry name" value="Plasmid_parti"/>
</dbReference>
<feature type="domain" description="Plasmid partition protein putative N-terminal" evidence="2">
    <location>
        <begin position="21"/>
        <end position="125"/>
    </location>
</feature>
<proteinExistence type="predicted"/>
<sequence>MKVDIIDTIKSRVGDVVRVEDSSAKEKAQLRYRQLKEEIKARTLEEVVNKLELAKALYEIKKNKLYIFDGYDNFYEFCLDYKFSRTMIYRYIKIGAYLEKENVSEQDIMQSSLNKIINDIRVKKNSSECKPVIIRFNLEDKEKQLMLIKNKQKLEKFLLKCLLDNWESFMV</sequence>